<dbReference type="Proteomes" id="UP000077154">
    <property type="component" value="Unassembled WGS sequence"/>
</dbReference>
<keyword evidence="2" id="KW-0689">Ribosomal protein</keyword>
<keyword evidence="3" id="KW-0687">Ribonucleoprotein</keyword>
<dbReference type="EMBL" id="KV441403">
    <property type="protein sequence ID" value="OAF56577.1"/>
    <property type="molecule type" value="Genomic_DNA"/>
</dbReference>
<evidence type="ECO:0000256" key="4">
    <source>
        <dbReference type="SAM" id="MobiDB-lite"/>
    </source>
</evidence>
<dbReference type="SUPFAM" id="SSF50249">
    <property type="entry name" value="Nucleic acid-binding proteins"/>
    <property type="match status" value="1"/>
</dbReference>
<dbReference type="RefSeq" id="XP_024321871.1">
    <property type="nucleotide sequence ID" value="XM_024470821.1"/>
</dbReference>
<accession>A0A177A396</accession>
<dbReference type="eggNOG" id="ENOG502SE78">
    <property type="taxonomic scope" value="Eukaryota"/>
</dbReference>
<evidence type="ECO:0000256" key="3">
    <source>
        <dbReference type="ARBA" id="ARBA00023274"/>
    </source>
</evidence>
<gene>
    <name evidence="5" type="ORF">VC83_07245</name>
</gene>
<dbReference type="OrthoDB" id="274752at2759"/>
<dbReference type="InterPro" id="IPR039193">
    <property type="entry name" value="Ribosomal_uS17m_metazoa"/>
</dbReference>
<evidence type="ECO:0000313" key="5">
    <source>
        <dbReference type="EMBL" id="OAF56577.1"/>
    </source>
</evidence>
<dbReference type="GeneID" id="36290294"/>
<dbReference type="GO" id="GO:0005763">
    <property type="term" value="C:mitochondrial small ribosomal subunit"/>
    <property type="evidence" value="ECO:0007669"/>
    <property type="project" value="InterPro"/>
</dbReference>
<feature type="compositionally biased region" description="Polar residues" evidence="4">
    <location>
        <begin position="1"/>
        <end position="15"/>
    </location>
</feature>
<dbReference type="GO" id="GO:0032543">
    <property type="term" value="P:mitochondrial translation"/>
    <property type="evidence" value="ECO:0007669"/>
    <property type="project" value="TreeGrafter"/>
</dbReference>
<organism evidence="5">
    <name type="scientific">Pseudogymnoascus destructans</name>
    <dbReference type="NCBI Taxonomy" id="655981"/>
    <lineage>
        <taxon>Eukaryota</taxon>
        <taxon>Fungi</taxon>
        <taxon>Dikarya</taxon>
        <taxon>Ascomycota</taxon>
        <taxon>Pezizomycotina</taxon>
        <taxon>Leotiomycetes</taxon>
        <taxon>Thelebolales</taxon>
        <taxon>Thelebolaceae</taxon>
        <taxon>Pseudogymnoascus</taxon>
    </lineage>
</organism>
<dbReference type="VEuPathDB" id="FungiDB:GMDG_04394"/>
<comment type="similarity">
    <text evidence="1">Belongs to the universal ribosomal protein uS17 family.</text>
</comment>
<evidence type="ECO:0000256" key="2">
    <source>
        <dbReference type="ARBA" id="ARBA00022980"/>
    </source>
</evidence>
<name>A0A177A396_9PEZI</name>
<dbReference type="InterPro" id="IPR012340">
    <property type="entry name" value="NA-bd_OB-fold"/>
</dbReference>
<dbReference type="Pfam" id="PF00366">
    <property type="entry name" value="Ribosomal_S17"/>
    <property type="match status" value="1"/>
</dbReference>
<evidence type="ECO:0000256" key="1">
    <source>
        <dbReference type="ARBA" id="ARBA00010254"/>
    </source>
</evidence>
<dbReference type="Gene3D" id="2.40.50.140">
    <property type="entry name" value="Nucleic acid-binding proteins"/>
    <property type="match status" value="1"/>
</dbReference>
<protein>
    <submittedName>
        <fullName evidence="5">Uncharacterized protein</fullName>
    </submittedName>
</protein>
<dbReference type="PANTHER" id="PTHR24088">
    <property type="entry name" value="28S RIBOSOMAL PROTEIN S17, MITOCHONDRIAL"/>
    <property type="match status" value="1"/>
</dbReference>
<dbReference type="AlphaFoldDB" id="A0A177A396"/>
<reference evidence="5" key="1">
    <citation type="submission" date="2016-03" db="EMBL/GenBank/DDBJ databases">
        <title>Updated assembly of Pseudogymnoascus destructans, the fungus causing white-nose syndrome of bats.</title>
        <authorList>
            <person name="Palmer J.M."/>
            <person name="Drees K.P."/>
            <person name="Foster J.T."/>
            <person name="Lindner D.L."/>
        </authorList>
    </citation>
    <scope>NUCLEOTIDE SEQUENCE [LARGE SCALE GENOMIC DNA]</scope>
    <source>
        <strain evidence="5">20631-21</strain>
    </source>
</reference>
<feature type="compositionally biased region" description="Polar residues" evidence="4">
    <location>
        <begin position="24"/>
        <end position="38"/>
    </location>
</feature>
<dbReference type="InterPro" id="IPR000266">
    <property type="entry name" value="Ribosomal_uS17"/>
</dbReference>
<sequence>MTNTPPKISRTSSNSEDAHDVKSTSRTLGLRNRSSALAVNTDHDRPGPRSKRRNPTMSAPQSRVINAVVLTAGLMEKTVKVRIGGQKWNKHVRKYFNHPQTFLVHDPRSSLRAGDIIEISSGWRVSKNVRHVVNRIIAPFGEPIEARPSVMTEVERLEERRLKKEAKELRRAKIGTEEKIEKSA</sequence>
<feature type="region of interest" description="Disordered" evidence="4">
    <location>
        <begin position="1"/>
        <end position="62"/>
    </location>
</feature>
<dbReference type="PANTHER" id="PTHR24088:SF0">
    <property type="entry name" value="SMALL RIBOSOMAL SUBUNIT PROTEIN US17M"/>
    <property type="match status" value="1"/>
</dbReference>
<proteinExistence type="inferred from homology"/>
<dbReference type="GO" id="GO:0003735">
    <property type="term" value="F:structural constituent of ribosome"/>
    <property type="evidence" value="ECO:0007669"/>
    <property type="project" value="InterPro"/>
</dbReference>